<evidence type="ECO:0000313" key="2">
    <source>
        <dbReference type="EMBL" id="WMD17385.1"/>
    </source>
</evidence>
<dbReference type="RefSeq" id="WP_306857827.1">
    <property type="nucleotide sequence ID" value="NZ_CP132968.1"/>
</dbReference>
<dbReference type="EMBL" id="CP132968">
    <property type="protein sequence ID" value="WMD17385.1"/>
    <property type="molecule type" value="Genomic_DNA"/>
</dbReference>
<reference evidence="2" key="1">
    <citation type="submission" date="2023-08" db="EMBL/GenBank/DDBJ databases">
        <title>Complete Genome Sequences of butyrate producing Anaerostipes hadrus strains BA1 and GIF7 isolated from the terminal ileum of a healthy lean male.</title>
        <authorList>
            <person name="Low A."/>
            <person name="Sheludchenko M."/>
            <person name="Cheng H.E."/>
            <person name="Koh X.Q."/>
            <person name="Lee J."/>
        </authorList>
    </citation>
    <scope>NUCLEOTIDE SEQUENCE</scope>
    <source>
        <strain evidence="2">BA1</strain>
    </source>
</reference>
<dbReference type="PANTHER" id="PTHR39176">
    <property type="entry name" value="PERIPLASMIC PROTEIN-RELATED"/>
    <property type="match status" value="1"/>
</dbReference>
<dbReference type="Pfam" id="PF07007">
    <property type="entry name" value="LprI"/>
    <property type="match status" value="1"/>
</dbReference>
<proteinExistence type="predicted"/>
<organism evidence="2 3">
    <name type="scientific">Anaerostipes hadrus</name>
    <dbReference type="NCBI Taxonomy" id="649756"/>
    <lineage>
        <taxon>Bacteria</taxon>
        <taxon>Bacillati</taxon>
        <taxon>Bacillota</taxon>
        <taxon>Clostridia</taxon>
        <taxon>Lachnospirales</taxon>
        <taxon>Lachnospiraceae</taxon>
        <taxon>Anaerostipes</taxon>
    </lineage>
</organism>
<feature type="domain" description="Lysozyme inhibitor LprI-like N-terminal" evidence="1">
    <location>
        <begin position="61"/>
        <end position="139"/>
    </location>
</feature>
<evidence type="ECO:0000259" key="1">
    <source>
        <dbReference type="Pfam" id="PF07007"/>
    </source>
</evidence>
<protein>
    <submittedName>
        <fullName evidence="2">Lysozyme inhibitor LprI family protein</fullName>
    </submittedName>
</protein>
<dbReference type="Gene3D" id="1.20.1270.180">
    <property type="match status" value="1"/>
</dbReference>
<dbReference type="AlphaFoldDB" id="A0AAQ3JJH3"/>
<name>A0AAQ3JJH3_ANAHA</name>
<evidence type="ECO:0000313" key="3">
    <source>
        <dbReference type="Proteomes" id="UP001243496"/>
    </source>
</evidence>
<dbReference type="InterPro" id="IPR009739">
    <property type="entry name" value="LprI-like_N"/>
</dbReference>
<dbReference type="GeneID" id="92740667"/>
<dbReference type="Proteomes" id="UP001243496">
    <property type="component" value="Chromosome"/>
</dbReference>
<dbReference type="PANTHER" id="PTHR39176:SF1">
    <property type="entry name" value="PERIPLASMIC PROTEIN"/>
    <property type="match status" value="1"/>
</dbReference>
<gene>
    <name evidence="2" type="ORF">RBI15_04645</name>
</gene>
<sequence length="163" mass="19355">MKRTINLFIIFFLSAVIITSNSTYIYAKKNNKYITRYNKIDTKAKKYIQKGYDCVIISESKIYFGKAYKIWDAELNYVYKQAKKTLPKKKFSKLKKSQTTWIKYRDQKAEKAFKEEMGGRISEDMRKLSLIKTTKKRTKWIIDKYLSKKSKNVKSSYSITEIG</sequence>
<accession>A0AAQ3JJH3</accession>